<dbReference type="Proteomes" id="UP001500456">
    <property type="component" value="Unassembled WGS sequence"/>
</dbReference>
<evidence type="ECO:0000259" key="5">
    <source>
        <dbReference type="PROSITE" id="PS50977"/>
    </source>
</evidence>
<dbReference type="PANTHER" id="PTHR30055:SF148">
    <property type="entry name" value="TETR-FAMILY TRANSCRIPTIONAL REGULATOR"/>
    <property type="match status" value="1"/>
</dbReference>
<dbReference type="PANTHER" id="PTHR30055">
    <property type="entry name" value="HTH-TYPE TRANSCRIPTIONAL REGULATOR RUTR"/>
    <property type="match status" value="1"/>
</dbReference>
<dbReference type="SUPFAM" id="SSF48498">
    <property type="entry name" value="Tetracyclin repressor-like, C-terminal domain"/>
    <property type="match status" value="1"/>
</dbReference>
<dbReference type="InterPro" id="IPR009057">
    <property type="entry name" value="Homeodomain-like_sf"/>
</dbReference>
<dbReference type="InterPro" id="IPR001647">
    <property type="entry name" value="HTH_TetR"/>
</dbReference>
<organism evidence="6 7">
    <name type="scientific">Streptomyces plumbiresistens</name>
    <dbReference type="NCBI Taxonomy" id="511811"/>
    <lineage>
        <taxon>Bacteria</taxon>
        <taxon>Bacillati</taxon>
        <taxon>Actinomycetota</taxon>
        <taxon>Actinomycetes</taxon>
        <taxon>Kitasatosporales</taxon>
        <taxon>Streptomycetaceae</taxon>
        <taxon>Streptomyces</taxon>
    </lineage>
</organism>
<dbReference type="SUPFAM" id="SSF46689">
    <property type="entry name" value="Homeodomain-like"/>
    <property type="match status" value="1"/>
</dbReference>
<evidence type="ECO:0000313" key="6">
    <source>
        <dbReference type="EMBL" id="GAA4028442.1"/>
    </source>
</evidence>
<evidence type="ECO:0000256" key="2">
    <source>
        <dbReference type="ARBA" id="ARBA00023125"/>
    </source>
</evidence>
<accession>A0ABP7TP74</accession>
<dbReference type="RefSeq" id="WP_345571196.1">
    <property type="nucleotide sequence ID" value="NZ_BAAAZX010000044.1"/>
</dbReference>
<dbReference type="InterPro" id="IPR011075">
    <property type="entry name" value="TetR_C"/>
</dbReference>
<evidence type="ECO:0000256" key="4">
    <source>
        <dbReference type="PROSITE-ProRule" id="PRU00335"/>
    </source>
</evidence>
<keyword evidence="1" id="KW-0805">Transcription regulation</keyword>
<evidence type="ECO:0000256" key="3">
    <source>
        <dbReference type="ARBA" id="ARBA00023163"/>
    </source>
</evidence>
<dbReference type="Gene3D" id="1.10.357.10">
    <property type="entry name" value="Tetracycline Repressor, domain 2"/>
    <property type="match status" value="1"/>
</dbReference>
<dbReference type="EMBL" id="BAAAZX010000044">
    <property type="protein sequence ID" value="GAA4028442.1"/>
    <property type="molecule type" value="Genomic_DNA"/>
</dbReference>
<comment type="caution">
    <text evidence="6">The sequence shown here is derived from an EMBL/GenBank/DDBJ whole genome shotgun (WGS) entry which is preliminary data.</text>
</comment>
<protein>
    <submittedName>
        <fullName evidence="6">TetR/AcrR family transcriptional regulator</fullName>
    </submittedName>
</protein>
<dbReference type="Pfam" id="PF00440">
    <property type="entry name" value="TetR_N"/>
    <property type="match status" value="1"/>
</dbReference>
<keyword evidence="7" id="KW-1185">Reference proteome</keyword>
<proteinExistence type="predicted"/>
<feature type="DNA-binding region" description="H-T-H motif" evidence="4">
    <location>
        <begin position="41"/>
        <end position="60"/>
    </location>
</feature>
<name>A0ABP7TP74_9ACTN</name>
<feature type="domain" description="HTH tetR-type" evidence="5">
    <location>
        <begin position="18"/>
        <end position="78"/>
    </location>
</feature>
<evidence type="ECO:0000313" key="7">
    <source>
        <dbReference type="Proteomes" id="UP001500456"/>
    </source>
</evidence>
<gene>
    <name evidence="6" type="ORF">GCM10022232_87880</name>
</gene>
<keyword evidence="3" id="KW-0804">Transcription</keyword>
<keyword evidence="2 4" id="KW-0238">DNA-binding</keyword>
<dbReference type="InterPro" id="IPR050109">
    <property type="entry name" value="HTH-type_TetR-like_transc_reg"/>
</dbReference>
<reference evidence="7" key="1">
    <citation type="journal article" date="2019" name="Int. J. Syst. Evol. Microbiol.">
        <title>The Global Catalogue of Microorganisms (GCM) 10K type strain sequencing project: providing services to taxonomists for standard genome sequencing and annotation.</title>
        <authorList>
            <consortium name="The Broad Institute Genomics Platform"/>
            <consortium name="The Broad Institute Genome Sequencing Center for Infectious Disease"/>
            <person name="Wu L."/>
            <person name="Ma J."/>
        </authorList>
    </citation>
    <scope>NUCLEOTIDE SEQUENCE [LARGE SCALE GENOMIC DNA]</scope>
    <source>
        <strain evidence="7">JCM 16924</strain>
    </source>
</reference>
<sequence length="206" mass="22650">MAHTTRRPKPSAGRPQSDEIDAAIKEAALDILSEVGFDPLSIAQVAKRAGTPTTSIYRRFDGKLPLVLWAVKEEFDSLQLDLPDHGDLRGDLLAYTRQLAAGLSPRRSRILAGLLLRMRDIPELASFVSFELPQVSADIWNTLVERAVSRGELDDGHGMEMISTIAPIMIDRGIAFGRAIDEPFLAALVDDVLVPAMVHKRRRSSA</sequence>
<dbReference type="PRINTS" id="PR00455">
    <property type="entry name" value="HTHTETR"/>
</dbReference>
<dbReference type="Gene3D" id="1.10.10.60">
    <property type="entry name" value="Homeodomain-like"/>
    <property type="match status" value="1"/>
</dbReference>
<evidence type="ECO:0000256" key="1">
    <source>
        <dbReference type="ARBA" id="ARBA00023015"/>
    </source>
</evidence>
<dbReference type="PROSITE" id="PS50977">
    <property type="entry name" value="HTH_TETR_2"/>
    <property type="match status" value="1"/>
</dbReference>
<dbReference type="Pfam" id="PF16859">
    <property type="entry name" value="TetR_C_11"/>
    <property type="match status" value="1"/>
</dbReference>
<dbReference type="InterPro" id="IPR036271">
    <property type="entry name" value="Tet_transcr_reg_TetR-rel_C_sf"/>
</dbReference>